<dbReference type="GO" id="GO:0005737">
    <property type="term" value="C:cytoplasm"/>
    <property type="evidence" value="ECO:0007669"/>
    <property type="project" value="TreeGrafter"/>
</dbReference>
<dbReference type="InterPro" id="IPR016162">
    <property type="entry name" value="Ald_DH_N"/>
</dbReference>
<feature type="active site" evidence="3">
    <location>
        <position position="54"/>
    </location>
</feature>
<dbReference type="InterPro" id="IPR012394">
    <property type="entry name" value="Aldehyde_DH_NAD(P)"/>
</dbReference>
<reference evidence="6" key="1">
    <citation type="submission" date="2020-11" db="EMBL/GenBank/DDBJ databases">
        <authorList>
            <person name="Tran Van P."/>
        </authorList>
    </citation>
    <scope>NUCLEOTIDE SEQUENCE</scope>
</reference>
<dbReference type="PANTHER" id="PTHR43570">
    <property type="entry name" value="ALDEHYDE DEHYDROGENASE"/>
    <property type="match status" value="1"/>
</dbReference>
<name>A0A7R9MTP4_9ACAR</name>
<dbReference type="Gene3D" id="3.40.605.10">
    <property type="entry name" value="Aldehyde Dehydrogenase, Chain A, domain 1"/>
    <property type="match status" value="1"/>
</dbReference>
<dbReference type="PROSITE" id="PS00070">
    <property type="entry name" value="ALDEHYDE_DEHYDR_CYS"/>
    <property type="match status" value="1"/>
</dbReference>
<feature type="non-terminal residue" evidence="6">
    <location>
        <position position="175"/>
    </location>
</feature>
<dbReference type="SUPFAM" id="SSF53720">
    <property type="entry name" value="ALDH-like"/>
    <property type="match status" value="1"/>
</dbReference>
<feature type="domain" description="Aldehyde dehydrogenase" evidence="5">
    <location>
        <begin position="6"/>
        <end position="174"/>
    </location>
</feature>
<proteinExistence type="inferred from homology"/>
<sequence>SVIQECFHVITGGPEATQQLLREKFDYIFFTGSTQIGRLVNEAAAKHLTPITLELGGKSPLYIDDSVPNMEMAWRRILWGKLINAGQTCVAPDYVLCSPKVQKTLIESAAKIVKEFYGEEPKNSQDFARIVNKRHFERITKLMAGGGKAVIGGQTDSSENYIAPTVLVDVSPNDP</sequence>
<evidence type="ECO:0000256" key="1">
    <source>
        <dbReference type="ARBA" id="ARBA00009986"/>
    </source>
</evidence>
<dbReference type="Gene3D" id="3.40.309.10">
    <property type="entry name" value="Aldehyde Dehydrogenase, Chain A, domain 2"/>
    <property type="match status" value="1"/>
</dbReference>
<dbReference type="InterPro" id="IPR016161">
    <property type="entry name" value="Ald_DH/histidinol_DH"/>
</dbReference>
<protein>
    <recommendedName>
        <fullName evidence="5">Aldehyde dehydrogenase domain-containing protein</fullName>
    </recommendedName>
</protein>
<dbReference type="PROSITE" id="PS00687">
    <property type="entry name" value="ALDEHYDE_DEHYDR_GLU"/>
    <property type="match status" value="1"/>
</dbReference>
<evidence type="ECO:0000256" key="2">
    <source>
        <dbReference type="ARBA" id="ARBA00023002"/>
    </source>
</evidence>
<dbReference type="Proteomes" id="UP000728032">
    <property type="component" value="Unassembled WGS sequence"/>
</dbReference>
<dbReference type="GO" id="GO:0006081">
    <property type="term" value="P:aldehyde metabolic process"/>
    <property type="evidence" value="ECO:0007669"/>
    <property type="project" value="InterPro"/>
</dbReference>
<dbReference type="InterPro" id="IPR029510">
    <property type="entry name" value="Ald_DH_CS_GLU"/>
</dbReference>
<dbReference type="InterPro" id="IPR016160">
    <property type="entry name" value="Ald_DH_CS_CYS"/>
</dbReference>
<feature type="non-terminal residue" evidence="6">
    <location>
        <position position="1"/>
    </location>
</feature>
<evidence type="ECO:0000256" key="3">
    <source>
        <dbReference type="PROSITE-ProRule" id="PRU10007"/>
    </source>
</evidence>
<dbReference type="GO" id="GO:0004029">
    <property type="term" value="F:aldehyde dehydrogenase (NAD+) activity"/>
    <property type="evidence" value="ECO:0007669"/>
    <property type="project" value="TreeGrafter"/>
</dbReference>
<dbReference type="EMBL" id="OC965875">
    <property type="protein sequence ID" value="CAD7665990.1"/>
    <property type="molecule type" value="Genomic_DNA"/>
</dbReference>
<evidence type="ECO:0000259" key="5">
    <source>
        <dbReference type="Pfam" id="PF00171"/>
    </source>
</evidence>
<dbReference type="PANTHER" id="PTHR43570:SF16">
    <property type="entry name" value="ALDEHYDE DEHYDROGENASE TYPE III, ISOFORM Q"/>
    <property type="match status" value="1"/>
</dbReference>
<evidence type="ECO:0000256" key="4">
    <source>
        <dbReference type="RuleBase" id="RU003345"/>
    </source>
</evidence>
<keyword evidence="2 4" id="KW-0560">Oxidoreductase</keyword>
<keyword evidence="7" id="KW-1185">Reference proteome</keyword>
<gene>
    <name evidence="6" type="ORF">ONB1V03_LOCUS22542</name>
</gene>
<dbReference type="Pfam" id="PF00171">
    <property type="entry name" value="Aldedh"/>
    <property type="match status" value="1"/>
</dbReference>
<dbReference type="EMBL" id="CAJPVJ010051050">
    <property type="protein sequence ID" value="CAG2183121.1"/>
    <property type="molecule type" value="Genomic_DNA"/>
</dbReference>
<comment type="similarity">
    <text evidence="1 4">Belongs to the aldehyde dehydrogenase family.</text>
</comment>
<dbReference type="AlphaFoldDB" id="A0A7R9MTP4"/>
<dbReference type="InterPro" id="IPR015590">
    <property type="entry name" value="Aldehyde_DH_dom"/>
</dbReference>
<accession>A0A7R9MTP4</accession>
<evidence type="ECO:0000313" key="7">
    <source>
        <dbReference type="Proteomes" id="UP000728032"/>
    </source>
</evidence>
<dbReference type="InterPro" id="IPR016163">
    <property type="entry name" value="Ald_DH_C"/>
</dbReference>
<evidence type="ECO:0000313" key="6">
    <source>
        <dbReference type="EMBL" id="CAD7665990.1"/>
    </source>
</evidence>
<dbReference type="OrthoDB" id="440325at2759"/>
<organism evidence="6">
    <name type="scientific">Oppiella nova</name>
    <dbReference type="NCBI Taxonomy" id="334625"/>
    <lineage>
        <taxon>Eukaryota</taxon>
        <taxon>Metazoa</taxon>
        <taxon>Ecdysozoa</taxon>
        <taxon>Arthropoda</taxon>
        <taxon>Chelicerata</taxon>
        <taxon>Arachnida</taxon>
        <taxon>Acari</taxon>
        <taxon>Acariformes</taxon>
        <taxon>Sarcoptiformes</taxon>
        <taxon>Oribatida</taxon>
        <taxon>Brachypylina</taxon>
        <taxon>Oppioidea</taxon>
        <taxon>Oppiidae</taxon>
        <taxon>Oppiella</taxon>
    </lineage>
</organism>